<protein>
    <submittedName>
        <fullName evidence="2">Uncharacterized protein</fullName>
    </submittedName>
</protein>
<organism evidence="2 3">
    <name type="scientific">Pseudaquabacterium inlustre</name>
    <dbReference type="NCBI Taxonomy" id="2984192"/>
    <lineage>
        <taxon>Bacteria</taxon>
        <taxon>Pseudomonadati</taxon>
        <taxon>Pseudomonadota</taxon>
        <taxon>Betaproteobacteria</taxon>
        <taxon>Burkholderiales</taxon>
        <taxon>Sphaerotilaceae</taxon>
        <taxon>Pseudaquabacterium</taxon>
    </lineage>
</organism>
<reference evidence="2 3" key="1">
    <citation type="submission" date="2024-04" db="EMBL/GenBank/DDBJ databases">
        <title>Novel species of the genus Ideonella isolated from streams.</title>
        <authorList>
            <person name="Lu H."/>
        </authorList>
    </citation>
    <scope>NUCLEOTIDE SEQUENCE [LARGE SCALE GENOMIC DNA]</scope>
    <source>
        <strain evidence="2 3">DXS22W</strain>
    </source>
</reference>
<evidence type="ECO:0000313" key="2">
    <source>
        <dbReference type="EMBL" id="MEK8048734.1"/>
    </source>
</evidence>
<feature type="region of interest" description="Disordered" evidence="1">
    <location>
        <begin position="109"/>
        <end position="144"/>
    </location>
</feature>
<keyword evidence="3" id="KW-1185">Reference proteome</keyword>
<comment type="caution">
    <text evidence="2">The sequence shown here is derived from an EMBL/GenBank/DDBJ whole genome shotgun (WGS) entry which is preliminary data.</text>
</comment>
<dbReference type="Pfam" id="PF19267">
    <property type="entry name" value="CIS_spike_tip"/>
    <property type="match status" value="1"/>
</dbReference>
<evidence type="ECO:0000256" key="1">
    <source>
        <dbReference type="SAM" id="MobiDB-lite"/>
    </source>
</evidence>
<dbReference type="RefSeq" id="WP_341408409.1">
    <property type="nucleotide sequence ID" value="NZ_JBBUTH010000001.1"/>
</dbReference>
<feature type="compositionally biased region" description="Polar residues" evidence="1">
    <location>
        <begin position="127"/>
        <end position="144"/>
    </location>
</feature>
<sequence>MSDLVLIDGDLALFMPVFGAAIVVVQTGRLRGSGPATVGGKKICVDGDETSVSVPGCTYMTPQYSIPGVGTLKIQQLAANQKAQHSQTGGKPVLLKGAMFTARFEVQVPAMQPPPGPGAPIPDGSPSYSGQGQFQSTNIKARAT</sequence>
<evidence type="ECO:0000313" key="3">
    <source>
        <dbReference type="Proteomes" id="UP001365405"/>
    </source>
</evidence>
<dbReference type="InterPro" id="IPR045362">
    <property type="entry name" value="CIS_spike_tip"/>
</dbReference>
<dbReference type="Proteomes" id="UP001365405">
    <property type="component" value="Unassembled WGS sequence"/>
</dbReference>
<accession>A0ABU9CA27</accession>
<dbReference type="EMBL" id="JBBUTH010000001">
    <property type="protein sequence ID" value="MEK8048734.1"/>
    <property type="molecule type" value="Genomic_DNA"/>
</dbReference>
<proteinExistence type="predicted"/>
<name>A0ABU9CA27_9BURK</name>
<feature type="compositionally biased region" description="Pro residues" evidence="1">
    <location>
        <begin position="111"/>
        <end position="120"/>
    </location>
</feature>
<gene>
    <name evidence="2" type="ORF">AACH10_00615</name>
</gene>